<keyword evidence="4" id="KW-1185">Reference proteome</keyword>
<name>A0AA35YAL8_LACSI</name>
<gene>
    <name evidence="3" type="ORF">LSALG_LOCUS5674</name>
</gene>
<dbReference type="GO" id="GO:0034976">
    <property type="term" value="P:response to endoplasmic reticulum stress"/>
    <property type="evidence" value="ECO:0007669"/>
    <property type="project" value="TreeGrafter"/>
</dbReference>
<dbReference type="PANTHER" id="PTHR45815:SF3">
    <property type="entry name" value="PROTEIN DISULFIDE-ISOMERASE A6"/>
    <property type="match status" value="1"/>
</dbReference>
<protein>
    <recommendedName>
        <fullName evidence="2">Thioredoxin domain-containing protein</fullName>
    </recommendedName>
</protein>
<dbReference type="InterPro" id="IPR036249">
    <property type="entry name" value="Thioredoxin-like_sf"/>
</dbReference>
<accession>A0AA35YAL8</accession>
<dbReference type="InterPro" id="IPR013766">
    <property type="entry name" value="Thioredoxin_domain"/>
</dbReference>
<dbReference type="EMBL" id="OX465086">
    <property type="protein sequence ID" value="CAI9265051.1"/>
    <property type="molecule type" value="Genomic_DNA"/>
</dbReference>
<dbReference type="PANTHER" id="PTHR45815">
    <property type="entry name" value="PROTEIN DISULFIDE-ISOMERASE A6"/>
    <property type="match status" value="1"/>
</dbReference>
<sequence length="192" mass="21678">MNRSANVLIFISFFFLSFTGNLNLVDASDTASVILNSGNFEQLVMQSKDVWFVLFGNPRCPNVKRLRPEWEKASKALEGKVKFGEIDCDVEKDIQSRFGVFRFPTVFAFGPDKSAAPTKITLYIEGTAAALEKDGVIDLRRQNTYTKYKLCLIFQEMSVPSAANSRLLPLPHEDTNFYDRSADCPTWPDKSN</sequence>
<reference evidence="3" key="1">
    <citation type="submission" date="2023-04" db="EMBL/GenBank/DDBJ databases">
        <authorList>
            <person name="Vijverberg K."/>
            <person name="Xiong W."/>
            <person name="Schranz E."/>
        </authorList>
    </citation>
    <scope>NUCLEOTIDE SEQUENCE</scope>
</reference>
<dbReference type="Pfam" id="PF00085">
    <property type="entry name" value="Thioredoxin"/>
    <property type="match status" value="1"/>
</dbReference>
<feature type="domain" description="Thioredoxin" evidence="2">
    <location>
        <begin position="22"/>
        <end position="142"/>
    </location>
</feature>
<keyword evidence="1" id="KW-0732">Signal</keyword>
<dbReference type="Proteomes" id="UP001177003">
    <property type="component" value="Chromosome 0"/>
</dbReference>
<evidence type="ECO:0000256" key="1">
    <source>
        <dbReference type="SAM" id="SignalP"/>
    </source>
</evidence>
<dbReference type="Gene3D" id="3.40.30.10">
    <property type="entry name" value="Glutaredoxin"/>
    <property type="match status" value="1"/>
</dbReference>
<dbReference type="PROSITE" id="PS51352">
    <property type="entry name" value="THIOREDOXIN_2"/>
    <property type="match status" value="1"/>
</dbReference>
<dbReference type="GO" id="GO:0015035">
    <property type="term" value="F:protein-disulfide reductase activity"/>
    <property type="evidence" value="ECO:0007669"/>
    <property type="project" value="TreeGrafter"/>
</dbReference>
<dbReference type="AlphaFoldDB" id="A0AA35YAL8"/>
<evidence type="ECO:0000259" key="2">
    <source>
        <dbReference type="PROSITE" id="PS51352"/>
    </source>
</evidence>
<evidence type="ECO:0000313" key="4">
    <source>
        <dbReference type="Proteomes" id="UP001177003"/>
    </source>
</evidence>
<dbReference type="GO" id="GO:0005788">
    <property type="term" value="C:endoplasmic reticulum lumen"/>
    <property type="evidence" value="ECO:0007669"/>
    <property type="project" value="TreeGrafter"/>
</dbReference>
<organism evidence="3 4">
    <name type="scientific">Lactuca saligna</name>
    <name type="common">Willowleaf lettuce</name>
    <dbReference type="NCBI Taxonomy" id="75948"/>
    <lineage>
        <taxon>Eukaryota</taxon>
        <taxon>Viridiplantae</taxon>
        <taxon>Streptophyta</taxon>
        <taxon>Embryophyta</taxon>
        <taxon>Tracheophyta</taxon>
        <taxon>Spermatophyta</taxon>
        <taxon>Magnoliopsida</taxon>
        <taxon>eudicotyledons</taxon>
        <taxon>Gunneridae</taxon>
        <taxon>Pentapetalae</taxon>
        <taxon>asterids</taxon>
        <taxon>campanulids</taxon>
        <taxon>Asterales</taxon>
        <taxon>Asteraceae</taxon>
        <taxon>Cichorioideae</taxon>
        <taxon>Cichorieae</taxon>
        <taxon>Lactucinae</taxon>
        <taxon>Lactuca</taxon>
    </lineage>
</organism>
<feature type="chain" id="PRO_5041343107" description="Thioredoxin domain-containing protein" evidence="1">
    <location>
        <begin position="28"/>
        <end position="192"/>
    </location>
</feature>
<feature type="signal peptide" evidence="1">
    <location>
        <begin position="1"/>
        <end position="27"/>
    </location>
</feature>
<dbReference type="SUPFAM" id="SSF52833">
    <property type="entry name" value="Thioredoxin-like"/>
    <property type="match status" value="1"/>
</dbReference>
<proteinExistence type="predicted"/>
<evidence type="ECO:0000313" key="3">
    <source>
        <dbReference type="EMBL" id="CAI9265051.1"/>
    </source>
</evidence>